<evidence type="ECO:0000313" key="10">
    <source>
        <dbReference type="EMBL" id="MBM7061694.1"/>
    </source>
</evidence>
<dbReference type="PANTHER" id="PTHR43214">
    <property type="entry name" value="TWO-COMPONENT RESPONSE REGULATOR"/>
    <property type="match status" value="1"/>
</dbReference>
<accession>A0ABS2IH75</accession>
<evidence type="ECO:0000259" key="9">
    <source>
        <dbReference type="PROSITE" id="PS50112"/>
    </source>
</evidence>
<dbReference type="NCBIfam" id="TIGR00229">
    <property type="entry name" value="sensory_box"/>
    <property type="match status" value="1"/>
</dbReference>
<comment type="caution">
    <text evidence="10">The sequence shown here is derived from an EMBL/GenBank/DDBJ whole genome shotgun (WGS) entry which is preliminary data.</text>
</comment>
<gene>
    <name evidence="10" type="ORF">JQX08_13355</name>
</gene>
<protein>
    <submittedName>
        <fullName evidence="10">Response regulator</fullName>
    </submittedName>
</protein>
<dbReference type="PRINTS" id="PR00038">
    <property type="entry name" value="HTHLUXR"/>
</dbReference>
<dbReference type="PANTHER" id="PTHR43214:SF41">
    <property type="entry name" value="NITRATE_NITRITE RESPONSE REGULATOR PROTEIN NARP"/>
    <property type="match status" value="1"/>
</dbReference>
<keyword evidence="11" id="KW-1185">Reference proteome</keyword>
<dbReference type="PROSITE" id="PS00622">
    <property type="entry name" value="HTH_LUXR_1"/>
    <property type="match status" value="1"/>
</dbReference>
<dbReference type="Proteomes" id="UP000717995">
    <property type="component" value="Unassembled WGS sequence"/>
</dbReference>
<evidence type="ECO:0000313" key="11">
    <source>
        <dbReference type="Proteomes" id="UP000717995"/>
    </source>
</evidence>
<evidence type="ECO:0000259" key="7">
    <source>
        <dbReference type="PROSITE" id="PS50043"/>
    </source>
</evidence>
<dbReference type="SMART" id="SM00448">
    <property type="entry name" value="REC"/>
    <property type="match status" value="1"/>
</dbReference>
<keyword evidence="4" id="KW-0238">DNA-binding</keyword>
<dbReference type="InterPro" id="IPR039420">
    <property type="entry name" value="WalR-like"/>
</dbReference>
<dbReference type="PROSITE" id="PS50110">
    <property type="entry name" value="RESPONSE_REGULATORY"/>
    <property type="match status" value="1"/>
</dbReference>
<evidence type="ECO:0000256" key="3">
    <source>
        <dbReference type="ARBA" id="ARBA00023015"/>
    </source>
</evidence>
<dbReference type="InterPro" id="IPR001789">
    <property type="entry name" value="Sig_transdc_resp-reg_receiver"/>
</dbReference>
<dbReference type="CDD" id="cd06170">
    <property type="entry name" value="LuxR_C_like"/>
    <property type="match status" value="1"/>
</dbReference>
<dbReference type="SUPFAM" id="SSF46894">
    <property type="entry name" value="C-terminal effector domain of the bipartite response regulators"/>
    <property type="match status" value="1"/>
</dbReference>
<keyword evidence="1 6" id="KW-0597">Phosphoprotein</keyword>
<evidence type="ECO:0000256" key="5">
    <source>
        <dbReference type="ARBA" id="ARBA00023163"/>
    </source>
</evidence>
<keyword evidence="2" id="KW-0808">Transferase</keyword>
<dbReference type="InterPro" id="IPR036388">
    <property type="entry name" value="WH-like_DNA-bd_sf"/>
</dbReference>
<organism evidence="10 11">
    <name type="scientific">Zestomonas insulae</name>
    <dbReference type="NCBI Taxonomy" id="2809017"/>
    <lineage>
        <taxon>Bacteria</taxon>
        <taxon>Pseudomonadati</taxon>
        <taxon>Pseudomonadota</taxon>
        <taxon>Gammaproteobacteria</taxon>
        <taxon>Pseudomonadales</taxon>
        <taxon>Pseudomonadaceae</taxon>
        <taxon>Zestomonas</taxon>
    </lineage>
</organism>
<dbReference type="EMBL" id="JAFEUP010000003">
    <property type="protein sequence ID" value="MBM7061694.1"/>
    <property type="molecule type" value="Genomic_DNA"/>
</dbReference>
<keyword evidence="2" id="KW-0418">Kinase</keyword>
<evidence type="ECO:0000259" key="8">
    <source>
        <dbReference type="PROSITE" id="PS50110"/>
    </source>
</evidence>
<reference evidence="10 11" key="1">
    <citation type="submission" date="2021-02" db="EMBL/GenBank/DDBJ databases">
        <authorList>
            <person name="Lee D.-H."/>
        </authorList>
    </citation>
    <scope>NUCLEOTIDE SEQUENCE [LARGE SCALE GENOMIC DNA]</scope>
    <source>
        <strain evidence="10 11">UL073</strain>
    </source>
</reference>
<dbReference type="InterPro" id="IPR058245">
    <property type="entry name" value="NreC/VraR/RcsB-like_REC"/>
</dbReference>
<dbReference type="SMART" id="SM00091">
    <property type="entry name" value="PAS"/>
    <property type="match status" value="1"/>
</dbReference>
<dbReference type="PROSITE" id="PS50112">
    <property type="entry name" value="PAS"/>
    <property type="match status" value="1"/>
</dbReference>
<sequence>MAHVLLVDEQPLTRHALRVLLEEDGHRVVGECADGVEALQLVQRLPVELLVLDLVLPRLGGLEVIQRLRQRGNSLPVLVFSSQVSQHHAALSLQAGATGFVGKQQDPATLRAAVRSVLQGASYFPAQALGTVAPGELMRDEASQLRSLSPRELTVLRYLANGVSNAKIAKELALNDRTVSTYKTRLLHKLNVASLAELLELAWRNGLLGRLPETAGEAEGRERFYTLFDTLPIPACLRDLEGRLLACNQQFLALHGVEREALLGRRVAELVNLAPEDVKRYSELYRQAVASGGPYSCEVIIQRGGMQQCLRHSGVPWQNEGGALAGMLCTVVDITEQQREIAELAQAKVRGEQRRRLREQFLQAAGQELLTQLRQLQQLLPSTGEPAAQELVGRLERLLEALLDLVRLERGDVVLEPQRADLSRLTEEIATGISAAHYELPGVAAVRIDVRRYRQLLTALLEHCTGERVPVLQGQLTHLTHGEADWHLQLQPCPAPVGHSVSLALATQLAALMGGELSWDGNTARLRLRLLQAL</sequence>
<dbReference type="InterPro" id="IPR016032">
    <property type="entry name" value="Sig_transdc_resp-reg_C-effctor"/>
</dbReference>
<name>A0ABS2IH75_9GAMM</name>
<dbReference type="Gene3D" id="3.30.450.20">
    <property type="entry name" value="PAS domain"/>
    <property type="match status" value="1"/>
</dbReference>
<dbReference type="CDD" id="cd00130">
    <property type="entry name" value="PAS"/>
    <property type="match status" value="1"/>
</dbReference>
<dbReference type="Gene3D" id="3.40.50.2300">
    <property type="match status" value="1"/>
</dbReference>
<evidence type="ECO:0000256" key="1">
    <source>
        <dbReference type="ARBA" id="ARBA00022553"/>
    </source>
</evidence>
<dbReference type="Gene3D" id="1.10.10.10">
    <property type="entry name" value="Winged helix-like DNA-binding domain superfamily/Winged helix DNA-binding domain"/>
    <property type="match status" value="1"/>
</dbReference>
<dbReference type="InterPro" id="IPR013656">
    <property type="entry name" value="PAS_4"/>
</dbReference>
<feature type="domain" description="PAS" evidence="9">
    <location>
        <begin position="220"/>
        <end position="292"/>
    </location>
</feature>
<evidence type="ECO:0000256" key="6">
    <source>
        <dbReference type="PROSITE-ProRule" id="PRU00169"/>
    </source>
</evidence>
<dbReference type="InterPro" id="IPR035965">
    <property type="entry name" value="PAS-like_dom_sf"/>
</dbReference>
<feature type="domain" description="Response regulatory" evidence="8">
    <location>
        <begin position="3"/>
        <end position="118"/>
    </location>
</feature>
<keyword evidence="5" id="KW-0804">Transcription</keyword>
<proteinExistence type="predicted"/>
<dbReference type="Pfam" id="PF00196">
    <property type="entry name" value="GerE"/>
    <property type="match status" value="1"/>
</dbReference>
<dbReference type="Pfam" id="PF00072">
    <property type="entry name" value="Response_reg"/>
    <property type="match status" value="1"/>
</dbReference>
<evidence type="ECO:0000256" key="2">
    <source>
        <dbReference type="ARBA" id="ARBA00022777"/>
    </source>
</evidence>
<dbReference type="PROSITE" id="PS50043">
    <property type="entry name" value="HTH_LUXR_2"/>
    <property type="match status" value="1"/>
</dbReference>
<dbReference type="InterPro" id="IPR000792">
    <property type="entry name" value="Tscrpt_reg_LuxR_C"/>
</dbReference>
<dbReference type="SMART" id="SM00421">
    <property type="entry name" value="HTH_LUXR"/>
    <property type="match status" value="1"/>
</dbReference>
<dbReference type="Pfam" id="PF08448">
    <property type="entry name" value="PAS_4"/>
    <property type="match status" value="1"/>
</dbReference>
<keyword evidence="3" id="KW-0805">Transcription regulation</keyword>
<dbReference type="SUPFAM" id="SSF52172">
    <property type="entry name" value="CheY-like"/>
    <property type="match status" value="1"/>
</dbReference>
<dbReference type="InterPro" id="IPR000014">
    <property type="entry name" value="PAS"/>
</dbReference>
<feature type="modified residue" description="4-aspartylphosphate" evidence="6">
    <location>
        <position position="53"/>
    </location>
</feature>
<dbReference type="InterPro" id="IPR011006">
    <property type="entry name" value="CheY-like_superfamily"/>
</dbReference>
<dbReference type="CDD" id="cd17535">
    <property type="entry name" value="REC_NarL-like"/>
    <property type="match status" value="1"/>
</dbReference>
<feature type="domain" description="HTH luxR-type" evidence="7">
    <location>
        <begin position="141"/>
        <end position="206"/>
    </location>
</feature>
<dbReference type="RefSeq" id="WP_205348861.1">
    <property type="nucleotide sequence ID" value="NZ_JAFEUP010000003.1"/>
</dbReference>
<dbReference type="SUPFAM" id="SSF55785">
    <property type="entry name" value="PYP-like sensor domain (PAS domain)"/>
    <property type="match status" value="1"/>
</dbReference>
<evidence type="ECO:0000256" key="4">
    <source>
        <dbReference type="ARBA" id="ARBA00023125"/>
    </source>
</evidence>